<dbReference type="GO" id="GO:0060320">
    <property type="term" value="P:rejection of self pollen"/>
    <property type="evidence" value="ECO:0007669"/>
    <property type="project" value="UniProtKB-KW"/>
</dbReference>
<evidence type="ECO:0000256" key="4">
    <source>
        <dbReference type="ARBA" id="ARBA00022525"/>
    </source>
</evidence>
<dbReference type="GO" id="GO:0005576">
    <property type="term" value="C:extracellular region"/>
    <property type="evidence" value="ECO:0007669"/>
    <property type="project" value="UniProtKB-SubCell"/>
</dbReference>
<keyword evidence="8" id="KW-1185">Reference proteome</keyword>
<evidence type="ECO:0000256" key="3">
    <source>
        <dbReference type="ARBA" id="ARBA00022471"/>
    </source>
</evidence>
<evidence type="ECO:0000313" key="7">
    <source>
        <dbReference type="EMBL" id="KAK4735841.1"/>
    </source>
</evidence>
<evidence type="ECO:0000256" key="1">
    <source>
        <dbReference type="ARBA" id="ARBA00004613"/>
    </source>
</evidence>
<evidence type="ECO:0000256" key="2">
    <source>
        <dbReference type="ARBA" id="ARBA00005581"/>
    </source>
</evidence>
<accession>A0AAV9MDB0</accession>
<name>A0AAV9MDB0_9SOLN</name>
<evidence type="ECO:0000256" key="5">
    <source>
        <dbReference type="ARBA" id="ARBA00022729"/>
    </source>
</evidence>
<protein>
    <recommendedName>
        <fullName evidence="6">S-protein homolog</fullName>
    </recommendedName>
</protein>
<sequence>MSLKMAYNSYSKILLSLFILSLVNVMQITNAITLNPKYTLRFVSDLPQYTHLVQVHCKSKDDDIGNRILNPGDQFEFSFHMNFVGSTLYHCSFLWGLKNNNFDVFKPWHSFCSSVKPFENGYCTWLMKDSGIYLALGSNPSPGDFKFLYPWL</sequence>
<proteinExistence type="inferred from homology"/>
<dbReference type="Proteomes" id="UP001311915">
    <property type="component" value="Unassembled WGS sequence"/>
</dbReference>
<reference evidence="7 8" key="1">
    <citation type="submission" date="2023-10" db="EMBL/GenBank/DDBJ databases">
        <title>Genome-Wide Identification Analysis in wild type Solanum Pinnatisectum Reveals Some Genes Defensing Phytophthora Infestans.</title>
        <authorList>
            <person name="Sun C."/>
        </authorList>
    </citation>
    <scope>NUCLEOTIDE SEQUENCE [LARGE SCALE GENOMIC DNA]</scope>
    <source>
        <strain evidence="7">LQN</strain>
        <tissue evidence="7">Leaf</tissue>
    </source>
</reference>
<keyword evidence="3 6" id="KW-0713">Self-incompatibility</keyword>
<comment type="caution">
    <text evidence="7">The sequence shown here is derived from an EMBL/GenBank/DDBJ whole genome shotgun (WGS) entry which is preliminary data.</text>
</comment>
<dbReference type="PANTHER" id="PTHR31232:SF94">
    <property type="entry name" value="S-PROTEIN HOMOLOG"/>
    <property type="match status" value="1"/>
</dbReference>
<keyword evidence="4 6" id="KW-0964">Secreted</keyword>
<evidence type="ECO:0000256" key="6">
    <source>
        <dbReference type="RuleBase" id="RU367044"/>
    </source>
</evidence>
<dbReference type="InterPro" id="IPR010264">
    <property type="entry name" value="Self-incomp_S1"/>
</dbReference>
<dbReference type="EMBL" id="JAWPEI010000002">
    <property type="protein sequence ID" value="KAK4735841.1"/>
    <property type="molecule type" value="Genomic_DNA"/>
</dbReference>
<keyword evidence="5" id="KW-0732">Signal</keyword>
<comment type="similarity">
    <text evidence="2 6">Belongs to the plant self-incompatibility (S1) protein family.</text>
</comment>
<dbReference type="Pfam" id="PF05938">
    <property type="entry name" value="Self-incomp_S1"/>
    <property type="match status" value="1"/>
</dbReference>
<dbReference type="PANTHER" id="PTHR31232">
    <property type="match status" value="1"/>
</dbReference>
<evidence type="ECO:0000313" key="8">
    <source>
        <dbReference type="Proteomes" id="UP001311915"/>
    </source>
</evidence>
<organism evidence="7 8">
    <name type="scientific">Solanum pinnatisectum</name>
    <name type="common">tansyleaf nightshade</name>
    <dbReference type="NCBI Taxonomy" id="50273"/>
    <lineage>
        <taxon>Eukaryota</taxon>
        <taxon>Viridiplantae</taxon>
        <taxon>Streptophyta</taxon>
        <taxon>Embryophyta</taxon>
        <taxon>Tracheophyta</taxon>
        <taxon>Spermatophyta</taxon>
        <taxon>Magnoliopsida</taxon>
        <taxon>eudicotyledons</taxon>
        <taxon>Gunneridae</taxon>
        <taxon>Pentapetalae</taxon>
        <taxon>asterids</taxon>
        <taxon>lamiids</taxon>
        <taxon>Solanales</taxon>
        <taxon>Solanaceae</taxon>
        <taxon>Solanoideae</taxon>
        <taxon>Solaneae</taxon>
        <taxon>Solanum</taxon>
    </lineage>
</organism>
<gene>
    <name evidence="7" type="ORF">R3W88_010102</name>
</gene>
<comment type="subcellular location">
    <subcellularLocation>
        <location evidence="1 6">Secreted</location>
    </subcellularLocation>
</comment>
<dbReference type="AlphaFoldDB" id="A0AAV9MDB0"/>